<proteinExistence type="inferred from homology"/>
<feature type="transmembrane region" description="Helical" evidence="8">
    <location>
        <begin position="175"/>
        <end position="195"/>
    </location>
</feature>
<dbReference type="PANTHER" id="PTHR30472:SF19">
    <property type="entry name" value="PETROBACTIN IMPORT SYSTEM PERMEASE PROTEIN YCLO"/>
    <property type="match status" value="1"/>
</dbReference>
<dbReference type="InterPro" id="IPR037294">
    <property type="entry name" value="ABC_BtuC-like"/>
</dbReference>
<evidence type="ECO:0000256" key="8">
    <source>
        <dbReference type="SAM" id="Phobius"/>
    </source>
</evidence>
<dbReference type="InterPro" id="IPR000522">
    <property type="entry name" value="ABC_transptr_permease_BtuC"/>
</dbReference>
<evidence type="ECO:0000256" key="3">
    <source>
        <dbReference type="ARBA" id="ARBA00022448"/>
    </source>
</evidence>
<name>A0A1W2CAD8_9RHOB</name>
<feature type="transmembrane region" description="Helical" evidence="8">
    <location>
        <begin position="102"/>
        <end position="120"/>
    </location>
</feature>
<dbReference type="GO" id="GO:0022857">
    <property type="term" value="F:transmembrane transporter activity"/>
    <property type="evidence" value="ECO:0007669"/>
    <property type="project" value="InterPro"/>
</dbReference>
<dbReference type="SUPFAM" id="SSF81345">
    <property type="entry name" value="ABC transporter involved in vitamin B12 uptake, BtuC"/>
    <property type="match status" value="1"/>
</dbReference>
<dbReference type="PANTHER" id="PTHR30472">
    <property type="entry name" value="FERRIC ENTEROBACTIN TRANSPORT SYSTEM PERMEASE PROTEIN"/>
    <property type="match status" value="1"/>
</dbReference>
<dbReference type="Gene3D" id="1.10.3470.10">
    <property type="entry name" value="ABC transporter involved in vitamin B12 uptake, BtuC"/>
    <property type="match status" value="1"/>
</dbReference>
<dbReference type="Pfam" id="PF01032">
    <property type="entry name" value="FecCD"/>
    <property type="match status" value="1"/>
</dbReference>
<keyword evidence="4" id="KW-1003">Cell membrane</keyword>
<feature type="transmembrane region" description="Helical" evidence="8">
    <location>
        <begin position="132"/>
        <end position="153"/>
    </location>
</feature>
<feature type="transmembrane region" description="Helical" evidence="8">
    <location>
        <begin position="236"/>
        <end position="255"/>
    </location>
</feature>
<evidence type="ECO:0000256" key="4">
    <source>
        <dbReference type="ARBA" id="ARBA00022475"/>
    </source>
</evidence>
<evidence type="ECO:0000256" key="7">
    <source>
        <dbReference type="ARBA" id="ARBA00023136"/>
    </source>
</evidence>
<dbReference type="OrthoDB" id="9796260at2"/>
<evidence type="ECO:0000313" key="9">
    <source>
        <dbReference type="EMBL" id="SMC82247.1"/>
    </source>
</evidence>
<dbReference type="STRING" id="1387277.SAMN06295998_10726"/>
<dbReference type="PROSITE" id="PS51257">
    <property type="entry name" value="PROKAR_LIPOPROTEIN"/>
    <property type="match status" value="1"/>
</dbReference>
<keyword evidence="3" id="KW-0813">Transport</keyword>
<dbReference type="GO" id="GO:0033214">
    <property type="term" value="P:siderophore-iron import into cell"/>
    <property type="evidence" value="ECO:0007669"/>
    <property type="project" value="TreeGrafter"/>
</dbReference>
<keyword evidence="6 8" id="KW-1133">Transmembrane helix</keyword>
<comment type="similarity">
    <text evidence="2">Belongs to the binding-protein-dependent transport system permease family. FecCD subfamily.</text>
</comment>
<keyword evidence="7 8" id="KW-0472">Membrane</keyword>
<feature type="transmembrane region" description="Helical" evidence="8">
    <location>
        <begin position="262"/>
        <end position="282"/>
    </location>
</feature>
<gene>
    <name evidence="9" type="ORF">SAMN06295998_10726</name>
</gene>
<keyword evidence="5 8" id="KW-0812">Transmembrane</keyword>
<dbReference type="RefSeq" id="WP_084353072.1">
    <property type="nucleotide sequence ID" value="NZ_FWYD01000007.1"/>
</dbReference>
<evidence type="ECO:0000256" key="2">
    <source>
        <dbReference type="ARBA" id="ARBA00007935"/>
    </source>
</evidence>
<reference evidence="9 10" key="1">
    <citation type="submission" date="2017-04" db="EMBL/GenBank/DDBJ databases">
        <authorList>
            <person name="Afonso C.L."/>
            <person name="Miller P.J."/>
            <person name="Scott M.A."/>
            <person name="Spackman E."/>
            <person name="Goraichik I."/>
            <person name="Dimitrov K.M."/>
            <person name="Suarez D.L."/>
            <person name="Swayne D.E."/>
        </authorList>
    </citation>
    <scope>NUCLEOTIDE SEQUENCE [LARGE SCALE GENOMIC DNA]</scope>
    <source>
        <strain evidence="9 10">CGMCC 1.12644</strain>
    </source>
</reference>
<feature type="transmembrane region" description="Helical" evidence="8">
    <location>
        <begin position="7"/>
        <end position="25"/>
    </location>
</feature>
<dbReference type="EMBL" id="FWYD01000007">
    <property type="protein sequence ID" value="SMC82247.1"/>
    <property type="molecule type" value="Genomic_DNA"/>
</dbReference>
<evidence type="ECO:0000256" key="5">
    <source>
        <dbReference type="ARBA" id="ARBA00022692"/>
    </source>
</evidence>
<dbReference type="AlphaFoldDB" id="A0A1W2CAD8"/>
<comment type="subcellular location">
    <subcellularLocation>
        <location evidence="1">Cell membrane</location>
        <topology evidence="1">Multi-pass membrane protein</topology>
    </subcellularLocation>
</comment>
<keyword evidence="10" id="KW-1185">Reference proteome</keyword>
<protein>
    <submittedName>
        <fullName evidence="9">Iron complex transport system permease protein</fullName>
    </submittedName>
</protein>
<feature type="transmembrane region" description="Helical" evidence="8">
    <location>
        <begin position="207"/>
        <end position="230"/>
    </location>
</feature>
<evidence type="ECO:0000256" key="1">
    <source>
        <dbReference type="ARBA" id="ARBA00004651"/>
    </source>
</evidence>
<evidence type="ECO:0000313" key="10">
    <source>
        <dbReference type="Proteomes" id="UP000192330"/>
    </source>
</evidence>
<organism evidence="9 10">
    <name type="scientific">Primorskyibacter flagellatus</name>
    <dbReference type="NCBI Taxonomy" id="1387277"/>
    <lineage>
        <taxon>Bacteria</taxon>
        <taxon>Pseudomonadati</taxon>
        <taxon>Pseudomonadota</taxon>
        <taxon>Alphaproteobacteria</taxon>
        <taxon>Rhodobacterales</taxon>
        <taxon>Roseobacteraceae</taxon>
        <taxon>Primorskyibacter</taxon>
    </lineage>
</organism>
<dbReference type="GO" id="GO:0005886">
    <property type="term" value="C:plasma membrane"/>
    <property type="evidence" value="ECO:0007669"/>
    <property type="project" value="UniProtKB-SubCell"/>
</dbReference>
<evidence type="ECO:0000256" key="6">
    <source>
        <dbReference type="ARBA" id="ARBA00022989"/>
    </source>
</evidence>
<feature type="transmembrane region" description="Helical" evidence="8">
    <location>
        <begin position="37"/>
        <end position="57"/>
    </location>
</feature>
<dbReference type="Proteomes" id="UP000192330">
    <property type="component" value="Unassembled WGS sequence"/>
</dbReference>
<sequence length="314" mass="33411">MPDRRLLLLAGLLLAACSFFLFWGLKGPVGFILELRVVKLAALLLVGAAIGVSTMIFQTVTGNRILTPAIMGFDALFLLIQTLLVIVLGGSAYIGLLGPAKFLIETAIMMVAAMALFSVLMGRGRTDLHRMILAGVIFGVLFRSLTAFFQRILDPSEFSVVQGAMFASFNSVDTAQLALAGVVCLAAFTAIRPLIRALDVVGLGRKSAIGLGLPYDRMVLGLLALVAALVSVSTALVGPITFLGLLVAALAHSMMRTHRHALLLPAAAMISALILVSGQAIFERVLRMQSTLSVIVEFAGGMLFLYLVLRGRVR</sequence>
<accession>A0A1W2CAD8</accession>
<feature type="transmembrane region" description="Helical" evidence="8">
    <location>
        <begin position="69"/>
        <end position="96"/>
    </location>
</feature>
<feature type="transmembrane region" description="Helical" evidence="8">
    <location>
        <begin position="288"/>
        <end position="309"/>
    </location>
</feature>